<sequence length="557" mass="65482">MLNKLYLMRETPQIGGNYLFHIFIGMVKILLTWGQFAWVKFSTHQRLYVEHPSKFINNITTQSLNNNKELFYQWLVGFTDGDGTFSISYSNGKWSLIYKLSQHEYNARLLYFIKSQLGVGRINKETKTKTVNYWIRDRNKLAEVIFPIFDHYPLLTSKYFNYLNFKEAYNILEDTNLTNIKRDELMFNLIKKLPSSDYISPAWAKVSNLVSNTYEANMVMSKAWLIGFTEAKGSFYLVNKTNCRIVHGFEITQKLDLIVLSAIGYILGIKTYSKNTHYTVVTTNSRSIENIINYYTNTIKGMKSFEFRVWARSYVKHKGDFTKLNEIRNKIRIRKLGTTLLNYKSNGLNTQGIRLIHTTPFISEERKWRILLDNSSTNSIINRENGIYKVYDNLFLNEGNVLNYNDINDSMIDKFTLNLAEILEDLYDNNEWTVFNLYFLVKPDFDRVIKFDIEKLNKHFAKYPLEFIHQNIVKFYKNTGLLTATGVLVFLSLYDFNNLTVISSNFKNIIKDNIEIINKNVHKDLNNTIVNYTNKFYINSEIMLIIQADFEKINKNK</sequence>
<dbReference type="InterPro" id="IPR004860">
    <property type="entry name" value="LAGLIDADG_dom"/>
</dbReference>
<geneLocation type="mitochondrion" evidence="4"/>
<dbReference type="InterPro" id="IPR027434">
    <property type="entry name" value="Homing_endonucl"/>
</dbReference>
<evidence type="ECO:0000256" key="1">
    <source>
        <dbReference type="ARBA" id="ARBA00002670"/>
    </source>
</evidence>
<keyword evidence="2" id="KW-0472">Membrane</keyword>
<dbReference type="GeneID" id="42894810"/>
<name>A0A649WI48_9AGAM</name>
<evidence type="ECO:0000259" key="3">
    <source>
        <dbReference type="Pfam" id="PF00961"/>
    </source>
</evidence>
<feature type="domain" description="Homing endonuclease LAGLIDADG" evidence="3">
    <location>
        <begin position="75"/>
        <end position="169"/>
    </location>
</feature>
<evidence type="ECO:0000313" key="4">
    <source>
        <dbReference type="EMBL" id="QGK88071.1"/>
    </source>
</evidence>
<dbReference type="Pfam" id="PF00961">
    <property type="entry name" value="LAGLIDADG_1"/>
    <property type="match status" value="2"/>
</dbReference>
<feature type="domain" description="Homing endonuclease LAGLIDADG" evidence="3">
    <location>
        <begin position="225"/>
        <end position="311"/>
    </location>
</feature>
<dbReference type="SUPFAM" id="SSF55608">
    <property type="entry name" value="Homing endonucleases"/>
    <property type="match status" value="2"/>
</dbReference>
<dbReference type="Gene3D" id="3.10.28.10">
    <property type="entry name" value="Homing endonucleases"/>
    <property type="match status" value="2"/>
</dbReference>
<dbReference type="RefSeq" id="YP_009715265.1">
    <property type="nucleotide sequence ID" value="NC_045293.1"/>
</dbReference>
<dbReference type="EMBL" id="MN565028">
    <property type="protein sequence ID" value="QGK88071.1"/>
    <property type="molecule type" value="Genomic_DNA"/>
</dbReference>
<dbReference type="AlphaFoldDB" id="A0A649WI48"/>
<gene>
    <name evidence="4" type="primary">orf567</name>
</gene>
<dbReference type="PANTHER" id="PTHR36181">
    <property type="entry name" value="INTRON-ENCODED ENDONUCLEASE AI3-RELATED"/>
    <property type="match status" value="1"/>
</dbReference>
<keyword evidence="2" id="KW-0812">Transmembrane</keyword>
<dbReference type="GO" id="GO:0004519">
    <property type="term" value="F:endonuclease activity"/>
    <property type="evidence" value="ECO:0007669"/>
    <property type="project" value="InterPro"/>
</dbReference>
<dbReference type="GO" id="GO:0005739">
    <property type="term" value="C:mitochondrion"/>
    <property type="evidence" value="ECO:0007669"/>
    <property type="project" value="UniProtKB-ARBA"/>
</dbReference>
<keyword evidence="4" id="KW-0496">Mitochondrion</keyword>
<dbReference type="InterPro" id="IPR051289">
    <property type="entry name" value="LAGLIDADG_Endonuclease"/>
</dbReference>
<comment type="function">
    <text evidence="1">Mitochondrial DNA endonuclease involved in intron homing.</text>
</comment>
<dbReference type="PANTHER" id="PTHR36181:SF2">
    <property type="entry name" value="INTRON-ENCODED ENDONUCLEASE AI3-RELATED"/>
    <property type="match status" value="1"/>
</dbReference>
<feature type="transmembrane region" description="Helical" evidence="2">
    <location>
        <begin position="20"/>
        <end position="39"/>
    </location>
</feature>
<reference evidence="4" key="1">
    <citation type="submission" date="2019-10" db="EMBL/GenBank/DDBJ databases">
        <title>The complete mitochondrial genome of a wild toxic mushroom, Russula subnigricans.</title>
        <authorList>
            <person name="Yu F."/>
        </authorList>
    </citation>
    <scope>NUCLEOTIDE SEQUENCE</scope>
    <source>
        <strain evidence="4">CX24</strain>
    </source>
</reference>
<organism evidence="4">
    <name type="scientific">Russula subnigricans</name>
    <dbReference type="NCBI Taxonomy" id="258989"/>
    <lineage>
        <taxon>Eukaryota</taxon>
        <taxon>Fungi</taxon>
        <taxon>Dikarya</taxon>
        <taxon>Basidiomycota</taxon>
        <taxon>Agaricomycotina</taxon>
        <taxon>Agaricomycetes</taxon>
        <taxon>Russulales</taxon>
        <taxon>Russulaceae</taxon>
        <taxon>Russula</taxon>
    </lineage>
</organism>
<evidence type="ECO:0000256" key="2">
    <source>
        <dbReference type="SAM" id="Phobius"/>
    </source>
</evidence>
<accession>A0A649WI48</accession>
<keyword evidence="2" id="KW-1133">Transmembrane helix</keyword>
<proteinExistence type="predicted"/>
<protein>
    <recommendedName>
        <fullName evidence="3">Homing endonuclease LAGLIDADG domain-containing protein</fullName>
    </recommendedName>
</protein>